<dbReference type="PANTHER" id="PTHR22777">
    <property type="entry name" value="HEMOLYSIN-RELATED"/>
    <property type="match status" value="1"/>
</dbReference>
<protein>
    <submittedName>
        <fullName evidence="14">Gliding motility-associated protein GldE</fullName>
    </submittedName>
</protein>
<dbReference type="Proteomes" id="UP000275719">
    <property type="component" value="Unassembled WGS sequence"/>
</dbReference>
<feature type="domain" description="CBS" evidence="12">
    <location>
        <begin position="282"/>
        <end position="339"/>
    </location>
</feature>
<organism evidence="14 15">
    <name type="scientific">Paenimyroides tangerinum</name>
    <dbReference type="NCBI Taxonomy" id="2488728"/>
    <lineage>
        <taxon>Bacteria</taxon>
        <taxon>Pseudomonadati</taxon>
        <taxon>Bacteroidota</taxon>
        <taxon>Flavobacteriia</taxon>
        <taxon>Flavobacteriales</taxon>
        <taxon>Flavobacteriaceae</taxon>
        <taxon>Paenimyroides</taxon>
    </lineage>
</organism>
<dbReference type="PANTHER" id="PTHR22777:SF32">
    <property type="entry name" value="UPF0053 INNER MEMBRANE PROTEIN YFJD"/>
    <property type="match status" value="1"/>
</dbReference>
<dbReference type="SMART" id="SM00116">
    <property type="entry name" value="CBS"/>
    <property type="match status" value="2"/>
</dbReference>
<dbReference type="InterPro" id="IPR000644">
    <property type="entry name" value="CBS_dom"/>
</dbReference>
<dbReference type="Pfam" id="PF03471">
    <property type="entry name" value="CorC_HlyC"/>
    <property type="match status" value="1"/>
</dbReference>
<keyword evidence="8 10" id="KW-0472">Membrane</keyword>
<dbReference type="GO" id="GO:0050660">
    <property type="term" value="F:flavin adenine dinucleotide binding"/>
    <property type="evidence" value="ECO:0007669"/>
    <property type="project" value="InterPro"/>
</dbReference>
<comment type="subcellular location">
    <subcellularLocation>
        <location evidence="1">Cell membrane</location>
        <topology evidence="1">Multi-pass membrane protein</topology>
    </subcellularLocation>
</comment>
<dbReference type="InterPro" id="IPR044751">
    <property type="entry name" value="Ion_transp-like_CBS"/>
</dbReference>
<evidence type="ECO:0000256" key="7">
    <source>
        <dbReference type="ARBA" id="ARBA00023122"/>
    </source>
</evidence>
<dbReference type="Gene3D" id="3.30.465.10">
    <property type="match status" value="1"/>
</dbReference>
<evidence type="ECO:0000259" key="12">
    <source>
        <dbReference type="PROSITE" id="PS51371"/>
    </source>
</evidence>
<evidence type="ECO:0000256" key="5">
    <source>
        <dbReference type="ARBA" id="ARBA00022737"/>
    </source>
</evidence>
<dbReference type="Pfam" id="PF01595">
    <property type="entry name" value="CNNM"/>
    <property type="match status" value="1"/>
</dbReference>
<dbReference type="InterPro" id="IPR019862">
    <property type="entry name" value="Motility-assoc_prot_GldE"/>
</dbReference>
<dbReference type="Gene3D" id="3.10.580.10">
    <property type="entry name" value="CBS-domain"/>
    <property type="match status" value="1"/>
</dbReference>
<dbReference type="InterPro" id="IPR036318">
    <property type="entry name" value="FAD-bd_PCMH-like_sf"/>
</dbReference>
<sequence>MDPEPARLFLENSIYIIPLVIFALLILALIALISSTEVAYFSTSKQKFENLNENYPKQADLYQKLLERPAKLQATLNLSSVIFKILFIFSVIEIKFHYFDLHLTTTFSYLITFIILFIGIVFFGEIFPRMYAYRNVNRFIKSSVKTIYTLDLILFPIAFPLQKISQYIANKFSKNDDSFTVEQLSQALEMTDYSETSEEEQKILEGIASFGLTEVSQVMTPRIDIFALSTNESLSEVLPKIIENGYSRIPVYNDNIDEIAGVLFIKDLIPHLNKKFFNWKTLLREAYFIPENKKLDDLLKDFQTQKNHLAVVVDEFGETAGIISLEDILEEIVGEITDEFDEDEKMFTKIDSENYLFDGKISMKDFYRIVPVDEDEFESERKEAESLAGFILEQTEIFPKVNDVISFANCNFTIIQVNKRRLQQIKVTIQTNETNN</sequence>
<evidence type="ECO:0000256" key="1">
    <source>
        <dbReference type="ARBA" id="ARBA00004651"/>
    </source>
</evidence>
<feature type="domain" description="CNNM transmembrane" evidence="13">
    <location>
        <begin position="12"/>
        <end position="200"/>
    </location>
</feature>
<reference evidence="14 15" key="1">
    <citation type="submission" date="2018-11" db="EMBL/GenBank/DDBJ databases">
        <title>Flavobacterium sp. nov., YIM 102701-2 draft genome.</title>
        <authorList>
            <person name="Li G."/>
            <person name="Jiang Y."/>
        </authorList>
    </citation>
    <scope>NUCLEOTIDE SEQUENCE [LARGE SCALE GENOMIC DNA]</scope>
    <source>
        <strain evidence="14 15">YIM 102701-2</strain>
    </source>
</reference>
<evidence type="ECO:0000259" key="13">
    <source>
        <dbReference type="PROSITE" id="PS51846"/>
    </source>
</evidence>
<dbReference type="SMART" id="SM01091">
    <property type="entry name" value="CorC_HlyC"/>
    <property type="match status" value="1"/>
</dbReference>
<evidence type="ECO:0000256" key="3">
    <source>
        <dbReference type="ARBA" id="ARBA00022475"/>
    </source>
</evidence>
<keyword evidence="15" id="KW-1185">Reference proteome</keyword>
<dbReference type="InterPro" id="IPR005170">
    <property type="entry name" value="Transptr-assoc_dom"/>
</dbReference>
<keyword evidence="7 9" id="KW-0129">CBS domain</keyword>
<comment type="similarity">
    <text evidence="2">Belongs to the UPF0053 family.</text>
</comment>
<evidence type="ECO:0000256" key="9">
    <source>
        <dbReference type="PROSITE-ProRule" id="PRU00703"/>
    </source>
</evidence>
<keyword evidence="3" id="KW-1003">Cell membrane</keyword>
<gene>
    <name evidence="14" type="primary">gldE</name>
    <name evidence="14" type="ORF">EG240_00800</name>
</gene>
<dbReference type="InterPro" id="IPR002550">
    <property type="entry name" value="CNNM"/>
</dbReference>
<feature type="transmembrane region" description="Helical" evidence="11">
    <location>
        <begin position="74"/>
        <end position="94"/>
    </location>
</feature>
<evidence type="ECO:0000256" key="2">
    <source>
        <dbReference type="ARBA" id="ARBA00006337"/>
    </source>
</evidence>
<evidence type="ECO:0000256" key="11">
    <source>
        <dbReference type="SAM" id="Phobius"/>
    </source>
</evidence>
<dbReference type="NCBIfam" id="TIGR03520">
    <property type="entry name" value="GldE"/>
    <property type="match status" value="1"/>
</dbReference>
<dbReference type="FunFam" id="3.10.580.10:FF:000002">
    <property type="entry name" value="Magnesium/cobalt efflux protein CorC"/>
    <property type="match status" value="1"/>
</dbReference>
<proteinExistence type="inferred from homology"/>
<keyword evidence="5" id="KW-0677">Repeat</keyword>
<evidence type="ECO:0000256" key="6">
    <source>
        <dbReference type="ARBA" id="ARBA00022989"/>
    </source>
</evidence>
<accession>A0A3P3WGV4</accession>
<keyword evidence="4 10" id="KW-0812">Transmembrane</keyword>
<dbReference type="PROSITE" id="PS51846">
    <property type="entry name" value="CNNM"/>
    <property type="match status" value="1"/>
</dbReference>
<evidence type="ECO:0000313" key="15">
    <source>
        <dbReference type="Proteomes" id="UP000275719"/>
    </source>
</evidence>
<dbReference type="SUPFAM" id="SSF54631">
    <property type="entry name" value="CBS-domain pair"/>
    <property type="match status" value="1"/>
</dbReference>
<name>A0A3P3WGV4_9FLAO</name>
<evidence type="ECO:0000256" key="8">
    <source>
        <dbReference type="ARBA" id="ARBA00023136"/>
    </source>
</evidence>
<evidence type="ECO:0000256" key="4">
    <source>
        <dbReference type="ARBA" id="ARBA00022692"/>
    </source>
</evidence>
<feature type="transmembrane region" description="Helical" evidence="11">
    <location>
        <begin position="15"/>
        <end position="41"/>
    </location>
</feature>
<dbReference type="CDD" id="cd04590">
    <property type="entry name" value="CBS_pair_CorC_HlyC_assoc"/>
    <property type="match status" value="1"/>
</dbReference>
<dbReference type="GO" id="GO:0005886">
    <property type="term" value="C:plasma membrane"/>
    <property type="evidence" value="ECO:0007669"/>
    <property type="project" value="UniProtKB-SubCell"/>
</dbReference>
<dbReference type="OrthoDB" id="9798188at2"/>
<dbReference type="SUPFAM" id="SSF56176">
    <property type="entry name" value="FAD-binding/transporter-associated domain-like"/>
    <property type="match status" value="1"/>
</dbReference>
<dbReference type="EMBL" id="RQVQ01000001">
    <property type="protein sequence ID" value="RRJ93336.1"/>
    <property type="molecule type" value="Genomic_DNA"/>
</dbReference>
<feature type="transmembrane region" description="Helical" evidence="11">
    <location>
        <begin position="106"/>
        <end position="127"/>
    </location>
</feature>
<evidence type="ECO:0000313" key="14">
    <source>
        <dbReference type="EMBL" id="RRJ93336.1"/>
    </source>
</evidence>
<dbReference type="InterPro" id="IPR016169">
    <property type="entry name" value="FAD-bd_PCMH_sub2"/>
</dbReference>
<dbReference type="AlphaFoldDB" id="A0A3P3WGV4"/>
<keyword evidence="6 10" id="KW-1133">Transmembrane helix</keyword>
<dbReference type="RefSeq" id="WP_125016418.1">
    <property type="nucleotide sequence ID" value="NZ_RQVQ01000001.1"/>
</dbReference>
<dbReference type="Pfam" id="PF00571">
    <property type="entry name" value="CBS"/>
    <property type="match status" value="2"/>
</dbReference>
<evidence type="ECO:0000256" key="10">
    <source>
        <dbReference type="PROSITE-ProRule" id="PRU01193"/>
    </source>
</evidence>
<comment type="caution">
    <text evidence="14">The sequence shown here is derived from an EMBL/GenBank/DDBJ whole genome shotgun (WGS) entry which is preliminary data.</text>
</comment>
<dbReference type="PROSITE" id="PS51371">
    <property type="entry name" value="CBS"/>
    <property type="match status" value="2"/>
</dbReference>
<feature type="domain" description="CBS" evidence="12">
    <location>
        <begin position="219"/>
        <end position="281"/>
    </location>
</feature>
<dbReference type="InterPro" id="IPR046342">
    <property type="entry name" value="CBS_dom_sf"/>
</dbReference>